<dbReference type="RefSeq" id="WP_353647553.1">
    <property type="nucleotide sequence ID" value="NZ_CP159218.1"/>
</dbReference>
<dbReference type="CDD" id="cd03784">
    <property type="entry name" value="GT1_Gtf-like"/>
    <property type="match status" value="1"/>
</dbReference>
<accession>A0AAU8DKN4</accession>
<dbReference type="InterPro" id="IPR050426">
    <property type="entry name" value="Glycosyltransferase_28"/>
</dbReference>
<dbReference type="Pfam" id="PF06722">
    <property type="entry name" value="EryCIII-like_C"/>
    <property type="match status" value="1"/>
</dbReference>
<dbReference type="InterPro" id="IPR010610">
    <property type="entry name" value="EryCIII-like_C"/>
</dbReference>
<evidence type="ECO:0000256" key="1">
    <source>
        <dbReference type="ARBA" id="ARBA00006962"/>
    </source>
</evidence>
<dbReference type="GO" id="GO:0008194">
    <property type="term" value="F:UDP-glycosyltransferase activity"/>
    <property type="evidence" value="ECO:0007669"/>
    <property type="project" value="InterPro"/>
</dbReference>
<dbReference type="GO" id="GO:0017000">
    <property type="term" value="P:antibiotic biosynthetic process"/>
    <property type="evidence" value="ECO:0007669"/>
    <property type="project" value="UniProtKB-ARBA"/>
</dbReference>
<reference evidence="6" key="1">
    <citation type="submission" date="2024-05" db="EMBL/GenBank/DDBJ databases">
        <authorList>
            <person name="Cai S.Y."/>
            <person name="Jin L.M."/>
            <person name="Li H.R."/>
        </authorList>
    </citation>
    <scope>NUCLEOTIDE SEQUENCE</scope>
    <source>
        <strain evidence="6">A5-74</strain>
    </source>
</reference>
<evidence type="ECO:0000259" key="4">
    <source>
        <dbReference type="Pfam" id="PF06722"/>
    </source>
</evidence>
<comment type="similarity">
    <text evidence="1">Belongs to the glycosyltransferase 28 family.</text>
</comment>
<gene>
    <name evidence="6" type="ORF">ABLG96_11630</name>
</gene>
<evidence type="ECO:0000256" key="3">
    <source>
        <dbReference type="ARBA" id="ARBA00022679"/>
    </source>
</evidence>
<evidence type="ECO:0000313" key="6">
    <source>
        <dbReference type="EMBL" id="XCG61937.1"/>
    </source>
</evidence>
<dbReference type="GO" id="GO:0016758">
    <property type="term" value="F:hexosyltransferase activity"/>
    <property type="evidence" value="ECO:0007669"/>
    <property type="project" value="UniProtKB-ARBA"/>
</dbReference>
<dbReference type="EMBL" id="CP159218">
    <property type="protein sequence ID" value="XCG61937.1"/>
    <property type="molecule type" value="Genomic_DNA"/>
</dbReference>
<keyword evidence="2" id="KW-0328">Glycosyltransferase</keyword>
<dbReference type="InterPro" id="IPR048284">
    <property type="entry name" value="EryCIII-like_N"/>
</dbReference>
<dbReference type="PANTHER" id="PTHR48050:SF13">
    <property type="entry name" value="STEROL 3-BETA-GLUCOSYLTRANSFERASE UGT80A2"/>
    <property type="match status" value="1"/>
</dbReference>
<dbReference type="Gene3D" id="3.40.50.2000">
    <property type="entry name" value="Glycogen Phosphorylase B"/>
    <property type="match status" value="2"/>
</dbReference>
<evidence type="ECO:0000259" key="5">
    <source>
        <dbReference type="Pfam" id="PF21036"/>
    </source>
</evidence>
<dbReference type="Pfam" id="PF21036">
    <property type="entry name" value="EryCIII-like_N"/>
    <property type="match status" value="1"/>
</dbReference>
<dbReference type="AlphaFoldDB" id="A0AAU8DKN4"/>
<evidence type="ECO:0000256" key="2">
    <source>
        <dbReference type="ARBA" id="ARBA00022676"/>
    </source>
</evidence>
<keyword evidence="3" id="KW-0808">Transferase</keyword>
<feature type="domain" description="Erythromycin biosynthesis protein CIII-like N-terminal" evidence="5">
    <location>
        <begin position="27"/>
        <end position="137"/>
    </location>
</feature>
<name>A0AAU8DKN4_9ACTN</name>
<dbReference type="PANTHER" id="PTHR48050">
    <property type="entry name" value="STEROL 3-BETA-GLUCOSYLTRANSFERASE"/>
    <property type="match status" value="1"/>
</dbReference>
<protein>
    <submittedName>
        <fullName evidence="6">Glycosyltransferase</fullName>
    </submittedName>
</protein>
<feature type="domain" description="Erythromycin biosynthesis protein CIII-like C-terminal" evidence="4">
    <location>
        <begin position="234"/>
        <end position="387"/>
    </location>
</feature>
<organism evidence="6">
    <name type="scientific">Nakamurella sp. A5-74</name>
    <dbReference type="NCBI Taxonomy" id="3158264"/>
    <lineage>
        <taxon>Bacteria</taxon>
        <taxon>Bacillati</taxon>
        <taxon>Actinomycetota</taxon>
        <taxon>Actinomycetes</taxon>
        <taxon>Nakamurellales</taxon>
        <taxon>Nakamurellaceae</taxon>
        <taxon>Nakamurella</taxon>
    </lineage>
</organism>
<dbReference type="SUPFAM" id="SSF53756">
    <property type="entry name" value="UDP-Glycosyltransferase/glycogen phosphorylase"/>
    <property type="match status" value="1"/>
</dbReference>
<dbReference type="InterPro" id="IPR002213">
    <property type="entry name" value="UDP_glucos_trans"/>
</dbReference>
<sequence length="392" mass="41383">MRILAATTAGAGHFAGLLPFARASAEVGHEVRVAAPRSFAAAVRQAGFVHEVLDEPDPAAMGATFGRIPSLSMREADELVVQDVFGRLDLQAALPRMREILDRWSPDVVLREPAELASYVAAQERDIPHVQTNIGLSSVDDLLLPLLEAPLAEVGTDTAGLLTAQRWTVTPPTFDQASLLARGSLTHARDTADTRTARPLPDWWPGHDGPIVYLTFGSVAASVGYFPTFYGGAVDQLHELPVRVLLTIGEAGDAAALGAVPANVHVERWWPQEDVLANAALLISHGGFGTTQAALVTAVPQIVIPLFSFDQFANAERVEATGLGVALVDRGAREQRAGDLVPHGPRAVGRLAAAVTTVLRDEAARAACGRLAAEVEALPPATECLVALAATM</sequence>
<proteinExistence type="inferred from homology"/>